<feature type="domain" description="Helix-hairpin-helix DNA-binding motif class 1" evidence="1">
    <location>
        <begin position="52"/>
        <end position="71"/>
    </location>
</feature>
<proteinExistence type="predicted"/>
<reference evidence="2" key="1">
    <citation type="submission" date="2020-08" db="EMBL/GenBank/DDBJ databases">
        <title>Genome sequencing and assembly of the red palm weevil Rhynchophorus ferrugineus.</title>
        <authorList>
            <person name="Dias G.B."/>
            <person name="Bergman C.M."/>
            <person name="Manee M."/>
        </authorList>
    </citation>
    <scope>NUCLEOTIDE SEQUENCE</scope>
    <source>
        <strain evidence="2">AA-2017</strain>
        <tissue evidence="2">Whole larva</tissue>
    </source>
</reference>
<feature type="domain" description="Helix-hairpin-helix DNA-binding motif class 1" evidence="1">
    <location>
        <begin position="82"/>
        <end position="101"/>
    </location>
</feature>
<keyword evidence="3" id="KW-1185">Reference proteome</keyword>
<dbReference type="GO" id="GO:0006281">
    <property type="term" value="P:DNA repair"/>
    <property type="evidence" value="ECO:0007669"/>
    <property type="project" value="InterPro"/>
</dbReference>
<evidence type="ECO:0000313" key="2">
    <source>
        <dbReference type="EMBL" id="KAF7272815.1"/>
    </source>
</evidence>
<dbReference type="InterPro" id="IPR051675">
    <property type="entry name" value="Endo/Exo/Phosphatase_dom_1"/>
</dbReference>
<accession>A0A834I7D9</accession>
<dbReference type="AlphaFoldDB" id="A0A834I7D9"/>
<dbReference type="Pfam" id="PF12836">
    <property type="entry name" value="HHH_3"/>
    <property type="match status" value="2"/>
</dbReference>
<dbReference type="OrthoDB" id="6237065at2759"/>
<comment type="caution">
    <text evidence="2">The sequence shown here is derived from an EMBL/GenBank/DDBJ whole genome shotgun (WGS) entry which is preliminary data.</text>
</comment>
<feature type="domain" description="Helix-hairpin-helix DNA-binding motif class 1" evidence="1">
    <location>
        <begin position="146"/>
        <end position="165"/>
    </location>
</feature>
<dbReference type="Proteomes" id="UP000625711">
    <property type="component" value="Unassembled WGS sequence"/>
</dbReference>
<evidence type="ECO:0000313" key="3">
    <source>
        <dbReference type="Proteomes" id="UP000625711"/>
    </source>
</evidence>
<dbReference type="Gene3D" id="1.10.150.320">
    <property type="entry name" value="Photosystem II 12 kDa extrinsic protein"/>
    <property type="match status" value="1"/>
</dbReference>
<dbReference type="SMART" id="SM00278">
    <property type="entry name" value="HhH1"/>
    <property type="match status" value="3"/>
</dbReference>
<organism evidence="2 3">
    <name type="scientific">Rhynchophorus ferrugineus</name>
    <name type="common">Red palm weevil</name>
    <name type="synonym">Curculio ferrugineus</name>
    <dbReference type="NCBI Taxonomy" id="354439"/>
    <lineage>
        <taxon>Eukaryota</taxon>
        <taxon>Metazoa</taxon>
        <taxon>Ecdysozoa</taxon>
        <taxon>Arthropoda</taxon>
        <taxon>Hexapoda</taxon>
        <taxon>Insecta</taxon>
        <taxon>Pterygota</taxon>
        <taxon>Neoptera</taxon>
        <taxon>Endopterygota</taxon>
        <taxon>Coleoptera</taxon>
        <taxon>Polyphaga</taxon>
        <taxon>Cucujiformia</taxon>
        <taxon>Curculionidae</taxon>
        <taxon>Dryophthorinae</taxon>
        <taxon>Rhynchophorus</taxon>
    </lineage>
</organism>
<sequence length="177" mass="19974">MGQNTSLPKGRRKSLRSFVRRSNSKRNLSHTFNVTNINDSFELLNINIASEEDLMTLPEINREIARNIVDHRKAIGRFRRIEDLALVKGVGARKLELIRPEICVSTRRNLSRSSSRAPSYDSLKSTDSKVTIKSNKLININKASVFDLQGIPGISQQIAAAILIHRNKKGSFNKINH</sequence>
<dbReference type="PANTHER" id="PTHR21180">
    <property type="entry name" value="ENDONUCLEASE/EXONUCLEASE/PHOSPHATASE FAMILY DOMAIN-CONTAINING PROTEIN 1"/>
    <property type="match status" value="1"/>
</dbReference>
<dbReference type="PANTHER" id="PTHR21180:SF32">
    <property type="entry name" value="ENDONUCLEASE_EXONUCLEASE_PHOSPHATASE FAMILY DOMAIN-CONTAINING PROTEIN 1"/>
    <property type="match status" value="1"/>
</dbReference>
<evidence type="ECO:0000259" key="1">
    <source>
        <dbReference type="SMART" id="SM00278"/>
    </source>
</evidence>
<dbReference type="InterPro" id="IPR003583">
    <property type="entry name" value="Hlx-hairpin-Hlx_DNA-bd_motif"/>
</dbReference>
<protein>
    <recommendedName>
        <fullName evidence="1">Helix-hairpin-helix DNA-binding motif class 1 domain-containing protein</fullName>
    </recommendedName>
</protein>
<dbReference type="InterPro" id="IPR010994">
    <property type="entry name" value="RuvA_2-like"/>
</dbReference>
<dbReference type="Gene3D" id="1.10.150.280">
    <property type="entry name" value="AF1531-like domain"/>
    <property type="match status" value="1"/>
</dbReference>
<gene>
    <name evidence="2" type="ORF">GWI33_014429</name>
</gene>
<dbReference type="GO" id="GO:0003677">
    <property type="term" value="F:DNA binding"/>
    <property type="evidence" value="ECO:0007669"/>
    <property type="project" value="InterPro"/>
</dbReference>
<name>A0A834I7D9_RHYFE</name>
<dbReference type="SUPFAM" id="SSF47781">
    <property type="entry name" value="RuvA domain 2-like"/>
    <property type="match status" value="2"/>
</dbReference>
<dbReference type="EMBL" id="JAACXV010013684">
    <property type="protein sequence ID" value="KAF7272815.1"/>
    <property type="molecule type" value="Genomic_DNA"/>
</dbReference>